<dbReference type="PANTHER" id="PTHR31650:SF1">
    <property type="entry name" value="WAX ESTER SYNTHASE_DIACYLGLYCEROL ACYLTRANSFERASE 4-RELATED"/>
    <property type="match status" value="1"/>
</dbReference>
<dbReference type="EMBL" id="CP114014">
    <property type="protein sequence ID" value="XAY08201.1"/>
    <property type="molecule type" value="Genomic_DNA"/>
</dbReference>
<dbReference type="EC" id="2.3.1.20" evidence="4"/>
<keyword evidence="8" id="KW-0443">Lipid metabolism</keyword>
<evidence type="ECO:0000256" key="4">
    <source>
        <dbReference type="ARBA" id="ARBA00013244"/>
    </source>
</evidence>
<dbReference type="GO" id="GO:0005886">
    <property type="term" value="C:plasma membrane"/>
    <property type="evidence" value="ECO:0007669"/>
    <property type="project" value="TreeGrafter"/>
</dbReference>
<proteinExistence type="inferred from homology"/>
<dbReference type="Pfam" id="PF03007">
    <property type="entry name" value="WS_DGAT_cat"/>
    <property type="match status" value="1"/>
</dbReference>
<evidence type="ECO:0000256" key="9">
    <source>
        <dbReference type="ARBA" id="ARBA00023315"/>
    </source>
</evidence>
<dbReference type="GO" id="GO:0071731">
    <property type="term" value="P:response to nitric oxide"/>
    <property type="evidence" value="ECO:0007669"/>
    <property type="project" value="TreeGrafter"/>
</dbReference>
<evidence type="ECO:0000256" key="3">
    <source>
        <dbReference type="ARBA" id="ARBA00009587"/>
    </source>
</evidence>
<dbReference type="GO" id="GO:0004144">
    <property type="term" value="F:diacylglycerol O-acyltransferase activity"/>
    <property type="evidence" value="ECO:0007669"/>
    <property type="project" value="UniProtKB-EC"/>
</dbReference>
<sequence length="467" mass="50316">MAEHDAQPGAWGQAREMNGLEALMWRAEGDPRLRSTISSLELLDCTPDWDRFLAAHDWATRLVPRFRQRVVEPALGVGVPSWVVDRNFDLHYHVRRVGLPPGSVWTDALALAEQLAMVPFDRSRSPWEATLIEGLPDGKSAFLLKLHHATTDGLGAVQLLGMLHSSRREPSPEKPQVSAPEFEYTTPTNLFTRQLTQDAAALPALGARHAAGLVRSVASPERSLRAAVRFTASLRRVLADPDSDGSPLLAGRSLSWRFMTMDIPFAPLRAASKTVGGSLNDAFVAALLGGFRRYHDELGVPVDSMPIAIPISVRKADDPEGGNAFAGARLAAPVGVVDPQERMRIIGLQVAQAREEPAVAALGLIAPALSRLPAPVISQLAGGLTKANDLQASNVPGIREDRYVAGARIERAYGFGPLPGCATMITLVSHGDLCCIGINVDPAAITDLERFERCLREGFDEVLALAS</sequence>
<dbReference type="SUPFAM" id="SSF52777">
    <property type="entry name" value="CoA-dependent acyltransferases"/>
    <property type="match status" value="1"/>
</dbReference>
<dbReference type="GO" id="GO:0006071">
    <property type="term" value="P:glycerol metabolic process"/>
    <property type="evidence" value="ECO:0007669"/>
    <property type="project" value="UniProtKB-KW"/>
</dbReference>
<dbReference type="InterPro" id="IPR045034">
    <property type="entry name" value="O-acyltransferase_WSD1-like"/>
</dbReference>
<evidence type="ECO:0000256" key="10">
    <source>
        <dbReference type="ARBA" id="ARBA00048109"/>
    </source>
</evidence>
<reference evidence="13" key="1">
    <citation type="submission" date="2022-12" db="EMBL/GenBank/DDBJ databases">
        <title>Paraconexibacter alkalitolerans sp. nov. and Baekduia alba sp. nov., isolated from soil and emended description of the genera Paraconexibacter (Chun et al., 2020) and Baekduia (An et al., 2020).</title>
        <authorList>
            <person name="Vieira S."/>
            <person name="Huber K.J."/>
            <person name="Geppert A."/>
            <person name="Wolf J."/>
            <person name="Neumann-Schaal M."/>
            <person name="Muesken M."/>
            <person name="Overmann J."/>
        </authorList>
    </citation>
    <scope>NUCLEOTIDE SEQUENCE</scope>
    <source>
        <strain evidence="13">AEG42_29</strain>
    </source>
</reference>
<evidence type="ECO:0000256" key="7">
    <source>
        <dbReference type="ARBA" id="ARBA00022798"/>
    </source>
</evidence>
<protein>
    <recommendedName>
        <fullName evidence="4">diacylglycerol O-acyltransferase</fullName>
        <ecNumber evidence="4">2.3.1.20</ecNumber>
    </recommendedName>
</protein>
<comment type="pathway">
    <text evidence="2">Lipid metabolism.</text>
</comment>
<dbReference type="RefSeq" id="WP_354699384.1">
    <property type="nucleotide sequence ID" value="NZ_CP114014.1"/>
</dbReference>
<evidence type="ECO:0000256" key="2">
    <source>
        <dbReference type="ARBA" id="ARBA00005189"/>
    </source>
</evidence>
<evidence type="ECO:0000256" key="8">
    <source>
        <dbReference type="ARBA" id="ARBA00023098"/>
    </source>
</evidence>
<dbReference type="AlphaFoldDB" id="A0AAU7B2F3"/>
<dbReference type="PANTHER" id="PTHR31650">
    <property type="entry name" value="O-ACYLTRANSFERASE (WSD1-LIKE) FAMILY PROTEIN"/>
    <property type="match status" value="1"/>
</dbReference>
<evidence type="ECO:0000256" key="6">
    <source>
        <dbReference type="ARBA" id="ARBA00022679"/>
    </source>
</evidence>
<evidence type="ECO:0000259" key="12">
    <source>
        <dbReference type="Pfam" id="PF06974"/>
    </source>
</evidence>
<dbReference type="GO" id="GO:0051701">
    <property type="term" value="P:biological process involved in interaction with host"/>
    <property type="evidence" value="ECO:0007669"/>
    <property type="project" value="TreeGrafter"/>
</dbReference>
<evidence type="ECO:0000259" key="11">
    <source>
        <dbReference type="Pfam" id="PF03007"/>
    </source>
</evidence>
<dbReference type="GO" id="GO:0019432">
    <property type="term" value="P:triglyceride biosynthetic process"/>
    <property type="evidence" value="ECO:0007669"/>
    <property type="project" value="TreeGrafter"/>
</dbReference>
<keyword evidence="5" id="KW-0444">Lipid biosynthesis</keyword>
<dbReference type="Gene3D" id="3.30.559.10">
    <property type="entry name" value="Chloramphenicol acetyltransferase-like domain"/>
    <property type="match status" value="1"/>
</dbReference>
<name>A0AAU7B2F3_9ACTN</name>
<keyword evidence="6 13" id="KW-0808">Transferase</keyword>
<comment type="pathway">
    <text evidence="1">Glycerolipid metabolism; triacylglycerol biosynthesis.</text>
</comment>
<accession>A0AAU7B2F3</accession>
<keyword evidence="7" id="KW-0319">Glycerol metabolism</keyword>
<gene>
    <name evidence="13" type="ORF">DSM112329_05099</name>
</gene>
<feature type="domain" description="O-acyltransferase WSD1 C-terminal" evidence="12">
    <location>
        <begin position="322"/>
        <end position="461"/>
    </location>
</feature>
<evidence type="ECO:0000313" key="13">
    <source>
        <dbReference type="EMBL" id="XAY08201.1"/>
    </source>
</evidence>
<dbReference type="GO" id="GO:0001666">
    <property type="term" value="P:response to hypoxia"/>
    <property type="evidence" value="ECO:0007669"/>
    <property type="project" value="TreeGrafter"/>
</dbReference>
<evidence type="ECO:0000256" key="1">
    <source>
        <dbReference type="ARBA" id="ARBA00004771"/>
    </source>
</evidence>
<dbReference type="KEGG" id="parq:DSM112329_05099"/>
<dbReference type="InterPro" id="IPR004255">
    <property type="entry name" value="O-acyltransferase_WSD1_N"/>
</dbReference>
<organism evidence="13">
    <name type="scientific">Paraconexibacter sp. AEG42_29</name>
    <dbReference type="NCBI Taxonomy" id="2997339"/>
    <lineage>
        <taxon>Bacteria</taxon>
        <taxon>Bacillati</taxon>
        <taxon>Actinomycetota</taxon>
        <taxon>Thermoleophilia</taxon>
        <taxon>Solirubrobacterales</taxon>
        <taxon>Paraconexibacteraceae</taxon>
        <taxon>Paraconexibacter</taxon>
    </lineage>
</organism>
<evidence type="ECO:0000256" key="5">
    <source>
        <dbReference type="ARBA" id="ARBA00022516"/>
    </source>
</evidence>
<feature type="domain" description="O-acyltransferase WSD1-like N-terminal" evidence="11">
    <location>
        <begin position="21"/>
        <end position="282"/>
    </location>
</feature>
<comment type="similarity">
    <text evidence="3">Belongs to the long-chain O-acyltransferase family.</text>
</comment>
<comment type="catalytic activity">
    <reaction evidence="10">
        <text>an acyl-CoA + a 1,2-diacyl-sn-glycerol = a triacyl-sn-glycerol + CoA</text>
        <dbReference type="Rhea" id="RHEA:10868"/>
        <dbReference type="ChEBI" id="CHEBI:17815"/>
        <dbReference type="ChEBI" id="CHEBI:57287"/>
        <dbReference type="ChEBI" id="CHEBI:58342"/>
        <dbReference type="ChEBI" id="CHEBI:64615"/>
        <dbReference type="EC" id="2.3.1.20"/>
    </reaction>
</comment>
<dbReference type="Pfam" id="PF06974">
    <property type="entry name" value="WS_DGAT_C"/>
    <property type="match status" value="1"/>
</dbReference>
<dbReference type="InterPro" id="IPR023213">
    <property type="entry name" value="CAT-like_dom_sf"/>
</dbReference>
<dbReference type="InterPro" id="IPR009721">
    <property type="entry name" value="O-acyltransferase_WSD1_C"/>
</dbReference>
<keyword evidence="9 13" id="KW-0012">Acyltransferase</keyword>